<dbReference type="EMBL" id="CACVAS010000107">
    <property type="protein sequence ID" value="CAA6819021.1"/>
    <property type="molecule type" value="Genomic_DNA"/>
</dbReference>
<gene>
    <name evidence="2" type="ORF">HELGO_WM484</name>
</gene>
<protein>
    <submittedName>
        <fullName evidence="2">Beta-lactamase</fullName>
    </submittedName>
</protein>
<reference evidence="2" key="1">
    <citation type="submission" date="2020-01" db="EMBL/GenBank/DDBJ databases">
        <authorList>
            <person name="Meier V. D."/>
            <person name="Meier V D."/>
        </authorList>
    </citation>
    <scope>NUCLEOTIDE SEQUENCE</scope>
    <source>
        <strain evidence="2">HLG_WM_MAG_01</strain>
    </source>
</reference>
<dbReference type="PANTHER" id="PTHR46825">
    <property type="entry name" value="D-ALANYL-D-ALANINE-CARBOXYPEPTIDASE/ENDOPEPTIDASE AMPH"/>
    <property type="match status" value="1"/>
</dbReference>
<evidence type="ECO:0000259" key="1">
    <source>
        <dbReference type="Pfam" id="PF00144"/>
    </source>
</evidence>
<feature type="domain" description="Beta-lactamase-related" evidence="1">
    <location>
        <begin position="50"/>
        <end position="366"/>
    </location>
</feature>
<sequence length="383" mass="43206">MKVLSEKKWIFLLTTLVLVGCGSNNSSNSQASQNQEEPVNATIEESLSYYRDKYNVPAMAAVVVKDNKIVEKASLGLRKFGSIETVEENDHWGIGSITKSMTATLSAILVDKGILDWNTTLLEVFPEFQNMQTRYKDTSIEALLSHSTGLPQDDDEIWKGYVNSMNSVVDQRYTFTKEVLAYESDVMAGTFTYSNINYVVVAAMLEKLTDLSFEELLETYLLRPVEMHDTHVNIDTQKDDIWGHIYVKGTRVAIDPSEHHVANAQIVVPAGSRMFTTLDDMGKYLITHLQAIKGNTSLMRSQNAQKLYVPIVKVDEDLDYSLGWFTEGDYGIQHNGSNGRWFALTFINYKTGYGYFVVINATGNEVEKGVYEMMHSLIERTNT</sequence>
<dbReference type="SUPFAM" id="SSF56601">
    <property type="entry name" value="beta-lactamase/transpeptidase-like"/>
    <property type="match status" value="1"/>
</dbReference>
<dbReference type="InterPro" id="IPR001466">
    <property type="entry name" value="Beta-lactam-related"/>
</dbReference>
<proteinExistence type="predicted"/>
<accession>A0A6S6T6Q4</accession>
<evidence type="ECO:0000313" key="2">
    <source>
        <dbReference type="EMBL" id="CAA6819021.1"/>
    </source>
</evidence>
<dbReference type="InterPro" id="IPR012338">
    <property type="entry name" value="Beta-lactam/transpept-like"/>
</dbReference>
<dbReference type="PROSITE" id="PS51257">
    <property type="entry name" value="PROKAR_LIPOPROTEIN"/>
    <property type="match status" value="1"/>
</dbReference>
<dbReference type="Pfam" id="PF00144">
    <property type="entry name" value="Beta-lactamase"/>
    <property type="match status" value="1"/>
</dbReference>
<dbReference type="Gene3D" id="3.40.710.10">
    <property type="entry name" value="DD-peptidase/beta-lactamase superfamily"/>
    <property type="match status" value="1"/>
</dbReference>
<dbReference type="InterPro" id="IPR050491">
    <property type="entry name" value="AmpC-like"/>
</dbReference>
<dbReference type="AlphaFoldDB" id="A0A6S6T6Q4"/>
<organism evidence="2">
    <name type="scientific">uncultured Sulfurovum sp</name>
    <dbReference type="NCBI Taxonomy" id="269237"/>
    <lineage>
        <taxon>Bacteria</taxon>
        <taxon>Pseudomonadati</taxon>
        <taxon>Campylobacterota</taxon>
        <taxon>Epsilonproteobacteria</taxon>
        <taxon>Campylobacterales</taxon>
        <taxon>Sulfurovaceae</taxon>
        <taxon>Sulfurovum</taxon>
        <taxon>environmental samples</taxon>
    </lineage>
</organism>
<name>A0A6S6T6Q4_9BACT</name>
<dbReference type="PANTHER" id="PTHR46825:SF15">
    <property type="entry name" value="BETA-LACTAMASE-RELATED DOMAIN-CONTAINING PROTEIN"/>
    <property type="match status" value="1"/>
</dbReference>